<reference evidence="3" key="1">
    <citation type="submission" date="2024-03" db="EMBL/GenBank/DDBJ databases">
        <title>WGS assembly of Saponaria officinalis var. Norfolk2.</title>
        <authorList>
            <person name="Jenkins J."/>
            <person name="Shu S."/>
            <person name="Grimwood J."/>
            <person name="Barry K."/>
            <person name="Goodstein D."/>
            <person name="Schmutz J."/>
            <person name="Leebens-Mack J."/>
            <person name="Osbourn A."/>
        </authorList>
    </citation>
    <scope>NUCLEOTIDE SEQUENCE [LARGE SCALE GENOMIC DNA]</scope>
    <source>
        <strain evidence="3">JIC</strain>
    </source>
</reference>
<keyword evidence="2" id="KW-0472">Membrane</keyword>
<feature type="region of interest" description="Disordered" evidence="1">
    <location>
        <begin position="1"/>
        <end position="64"/>
    </location>
</feature>
<gene>
    <name evidence="3" type="ORF">RND81_04G128500</name>
</gene>
<proteinExistence type="predicted"/>
<comment type="caution">
    <text evidence="3">The sequence shown here is derived from an EMBL/GenBank/DDBJ whole genome shotgun (WGS) entry which is preliminary data.</text>
</comment>
<dbReference type="PANTHER" id="PTHR37741:SF1">
    <property type="entry name" value="TRANSMEMBRANE PROTEIN"/>
    <property type="match status" value="1"/>
</dbReference>
<evidence type="ECO:0000313" key="3">
    <source>
        <dbReference type="EMBL" id="KAK9734282.1"/>
    </source>
</evidence>
<dbReference type="Proteomes" id="UP001443914">
    <property type="component" value="Unassembled WGS sequence"/>
</dbReference>
<evidence type="ECO:0000256" key="1">
    <source>
        <dbReference type="SAM" id="MobiDB-lite"/>
    </source>
</evidence>
<keyword evidence="2" id="KW-1133">Transmembrane helix</keyword>
<accession>A0AAW1LKK6</accession>
<name>A0AAW1LKK6_SAPOF</name>
<keyword evidence="2" id="KW-0812">Transmembrane</keyword>
<protein>
    <submittedName>
        <fullName evidence="3">Uncharacterized protein</fullName>
    </submittedName>
</protein>
<organism evidence="3 4">
    <name type="scientific">Saponaria officinalis</name>
    <name type="common">Common soapwort</name>
    <name type="synonym">Lychnis saponaria</name>
    <dbReference type="NCBI Taxonomy" id="3572"/>
    <lineage>
        <taxon>Eukaryota</taxon>
        <taxon>Viridiplantae</taxon>
        <taxon>Streptophyta</taxon>
        <taxon>Embryophyta</taxon>
        <taxon>Tracheophyta</taxon>
        <taxon>Spermatophyta</taxon>
        <taxon>Magnoliopsida</taxon>
        <taxon>eudicotyledons</taxon>
        <taxon>Gunneridae</taxon>
        <taxon>Pentapetalae</taxon>
        <taxon>Caryophyllales</taxon>
        <taxon>Caryophyllaceae</taxon>
        <taxon>Caryophylleae</taxon>
        <taxon>Saponaria</taxon>
    </lineage>
</organism>
<keyword evidence="4" id="KW-1185">Reference proteome</keyword>
<feature type="compositionally biased region" description="Basic residues" evidence="1">
    <location>
        <begin position="47"/>
        <end position="56"/>
    </location>
</feature>
<dbReference type="EMBL" id="JBDFQZ010000004">
    <property type="protein sequence ID" value="KAK9734282.1"/>
    <property type="molecule type" value="Genomic_DNA"/>
</dbReference>
<dbReference type="PANTHER" id="PTHR37741">
    <property type="entry name" value="TRANSMEMBRANE PROTEIN"/>
    <property type="match status" value="1"/>
</dbReference>
<sequence>MADEGNLVDATNDPSTFPAADIDNELNPAKGKDFQVDSQSSKVAKEKLKRSEKKQRPKDDPMQTLKRSIIISGVILVVVGAAFAITKKMKEK</sequence>
<evidence type="ECO:0000256" key="2">
    <source>
        <dbReference type="SAM" id="Phobius"/>
    </source>
</evidence>
<evidence type="ECO:0000313" key="4">
    <source>
        <dbReference type="Proteomes" id="UP001443914"/>
    </source>
</evidence>
<feature type="transmembrane region" description="Helical" evidence="2">
    <location>
        <begin position="68"/>
        <end position="86"/>
    </location>
</feature>
<dbReference type="AlphaFoldDB" id="A0AAW1LKK6"/>